<dbReference type="Proteomes" id="UP000317800">
    <property type="component" value="Segment"/>
</dbReference>
<gene>
    <name evidence="1" type="ORF">Goe8_c00010</name>
    <name evidence="2" type="ORF">Goe8_c02390</name>
</gene>
<sequence length="41" mass="4692">MDIEQVKAIIRELKWSGTAGLNIQGQLELAEALLEYMEEEE</sequence>
<evidence type="ECO:0000313" key="2">
    <source>
        <dbReference type="EMBL" id="QDP43012.1"/>
    </source>
</evidence>
<proteinExistence type="predicted"/>
<dbReference type="EMBL" id="MN043729">
    <property type="protein sequence ID" value="QDP43012.1"/>
    <property type="molecule type" value="Genomic_DNA"/>
</dbReference>
<name>A0A516KMH6_9CAUD</name>
<accession>A0A516KMH6</accession>
<organism evidence="1 3">
    <name type="scientific">Bacillus phage vB_BmeM-Goe8</name>
    <dbReference type="NCBI Taxonomy" id="2593638"/>
    <lineage>
        <taxon>Viruses</taxon>
        <taxon>Duplodnaviria</taxon>
        <taxon>Heunggongvirae</taxon>
        <taxon>Uroviricota</taxon>
        <taxon>Caudoviricetes</taxon>
        <taxon>Herelleviridae</taxon>
        <taxon>Bastillevirinae</taxon>
        <taxon>Goettingenvirus</taxon>
        <taxon>Goettingenvirus goe8</taxon>
    </lineage>
</organism>
<keyword evidence="3" id="KW-1185">Reference proteome</keyword>
<evidence type="ECO:0000313" key="3">
    <source>
        <dbReference type="Proteomes" id="UP000317800"/>
    </source>
</evidence>
<evidence type="ECO:0000313" key="1">
    <source>
        <dbReference type="EMBL" id="QDP42785.1"/>
    </source>
</evidence>
<protein>
    <submittedName>
        <fullName evidence="1">Uncharacterized protein</fullName>
    </submittedName>
</protein>
<dbReference type="EMBL" id="MN043729">
    <property type="protein sequence ID" value="QDP42785.1"/>
    <property type="molecule type" value="Genomic_DNA"/>
</dbReference>
<reference evidence="1 3" key="1">
    <citation type="submission" date="2019-06" db="EMBL/GenBank/DDBJ databases">
        <authorList>
            <person name="Hertel R."/>
        </authorList>
    </citation>
    <scope>NUCLEOTIDE SEQUENCE [LARGE SCALE GENOMIC DNA]</scope>
</reference>